<sequence length="187" mass="19841">MYETITTVQGRLVADPVVVEGRGGPFTKFRVAQSERHQVRGEPGRWADSDPSYYDVSVFRGLGENAARSLRKGHPVVVHGKLRVRQYPRSDGSTGVAVEMDAHSVGHDLRWGSTVYTRNSDLAPAMPSEGATAGLPDLGDTGFGDPARDRYVVEQGPSVPLGGSAGDEAAARVDTGPLLPTGSERAA</sequence>
<accession>A0A2N3YJM5</accession>
<keyword evidence="5" id="KW-1185">Reference proteome</keyword>
<name>A0A2N3YJM5_9MICO</name>
<evidence type="ECO:0000313" key="4">
    <source>
        <dbReference type="EMBL" id="PKW27056.1"/>
    </source>
</evidence>
<keyword evidence="1 2" id="KW-0238">DNA-binding</keyword>
<organism evidence="4 5">
    <name type="scientific">Phycicoccus duodecadis</name>
    <dbReference type="NCBI Taxonomy" id="173053"/>
    <lineage>
        <taxon>Bacteria</taxon>
        <taxon>Bacillati</taxon>
        <taxon>Actinomycetota</taxon>
        <taxon>Actinomycetes</taxon>
        <taxon>Micrococcales</taxon>
        <taxon>Intrasporangiaceae</taxon>
        <taxon>Phycicoccus</taxon>
    </lineage>
</organism>
<dbReference type="Pfam" id="PF00436">
    <property type="entry name" value="SSB"/>
    <property type="match status" value="1"/>
</dbReference>
<dbReference type="Proteomes" id="UP000233781">
    <property type="component" value="Unassembled WGS sequence"/>
</dbReference>
<evidence type="ECO:0000256" key="2">
    <source>
        <dbReference type="PROSITE-ProRule" id="PRU00252"/>
    </source>
</evidence>
<gene>
    <name evidence="4" type="ORF">ATL31_1885</name>
</gene>
<comment type="caution">
    <text evidence="4">The sequence shown here is derived from an EMBL/GenBank/DDBJ whole genome shotgun (WGS) entry which is preliminary data.</text>
</comment>
<dbReference type="RefSeq" id="WP_101395532.1">
    <property type="nucleotide sequence ID" value="NZ_PJNE01000001.1"/>
</dbReference>
<dbReference type="Gene3D" id="2.40.50.140">
    <property type="entry name" value="Nucleic acid-binding proteins"/>
    <property type="match status" value="1"/>
</dbReference>
<evidence type="ECO:0000256" key="3">
    <source>
        <dbReference type="SAM" id="MobiDB-lite"/>
    </source>
</evidence>
<dbReference type="SUPFAM" id="SSF50249">
    <property type="entry name" value="Nucleic acid-binding proteins"/>
    <property type="match status" value="1"/>
</dbReference>
<proteinExistence type="predicted"/>
<dbReference type="CDD" id="cd04496">
    <property type="entry name" value="SSB_OBF"/>
    <property type="match status" value="1"/>
</dbReference>
<reference evidence="4 5" key="1">
    <citation type="submission" date="2017-12" db="EMBL/GenBank/DDBJ databases">
        <title>Sequencing the genomes of 1000 Actinobacteria strains.</title>
        <authorList>
            <person name="Klenk H.-P."/>
        </authorList>
    </citation>
    <scope>NUCLEOTIDE SEQUENCE [LARGE SCALE GENOMIC DNA]</scope>
    <source>
        <strain evidence="4 5">DSM 12806</strain>
    </source>
</reference>
<protein>
    <submittedName>
        <fullName evidence="4">Single-strand DNA-binding protein</fullName>
    </submittedName>
</protein>
<dbReference type="OrthoDB" id="4427276at2"/>
<dbReference type="InterPro" id="IPR000424">
    <property type="entry name" value="Primosome_PriB/ssb"/>
</dbReference>
<dbReference type="GO" id="GO:0003697">
    <property type="term" value="F:single-stranded DNA binding"/>
    <property type="evidence" value="ECO:0007669"/>
    <property type="project" value="InterPro"/>
</dbReference>
<dbReference type="PROSITE" id="PS50935">
    <property type="entry name" value="SSB"/>
    <property type="match status" value="1"/>
</dbReference>
<dbReference type="EMBL" id="PJNE01000001">
    <property type="protein sequence ID" value="PKW27056.1"/>
    <property type="molecule type" value="Genomic_DNA"/>
</dbReference>
<evidence type="ECO:0000256" key="1">
    <source>
        <dbReference type="ARBA" id="ARBA00023125"/>
    </source>
</evidence>
<feature type="region of interest" description="Disordered" evidence="3">
    <location>
        <begin position="123"/>
        <end position="187"/>
    </location>
</feature>
<dbReference type="AlphaFoldDB" id="A0A2N3YJM5"/>
<evidence type="ECO:0000313" key="5">
    <source>
        <dbReference type="Proteomes" id="UP000233781"/>
    </source>
</evidence>
<dbReference type="InterPro" id="IPR012340">
    <property type="entry name" value="NA-bd_OB-fold"/>
</dbReference>